<proteinExistence type="predicted"/>
<dbReference type="EMBL" id="JAWDGP010003905">
    <property type="protein sequence ID" value="KAK3769571.1"/>
    <property type="molecule type" value="Genomic_DNA"/>
</dbReference>
<name>A0AAE0ZIU4_9GAST</name>
<gene>
    <name evidence="1" type="ORF">RRG08_044766</name>
</gene>
<protein>
    <submittedName>
        <fullName evidence="1">Uncharacterized protein</fullName>
    </submittedName>
</protein>
<sequence length="147" mass="16488">MTLDRNTVNWVPNNRFLSPVAPADNGQLWWQERKGSYIGQLGDMLCWAPLEGVSKLDNSLIDPQTLVHLLSALDSDEGRGPVNVIPVPCADPYRAQQTHNRAEERSDSRYLINLKHRGVFCFSLVLGECSSKFRRPPLSFLVSPGLI</sequence>
<evidence type="ECO:0000313" key="1">
    <source>
        <dbReference type="EMBL" id="KAK3769571.1"/>
    </source>
</evidence>
<dbReference type="AlphaFoldDB" id="A0AAE0ZIU4"/>
<dbReference type="Proteomes" id="UP001283361">
    <property type="component" value="Unassembled WGS sequence"/>
</dbReference>
<organism evidence="1 2">
    <name type="scientific">Elysia crispata</name>
    <name type="common">lettuce slug</name>
    <dbReference type="NCBI Taxonomy" id="231223"/>
    <lineage>
        <taxon>Eukaryota</taxon>
        <taxon>Metazoa</taxon>
        <taxon>Spiralia</taxon>
        <taxon>Lophotrochozoa</taxon>
        <taxon>Mollusca</taxon>
        <taxon>Gastropoda</taxon>
        <taxon>Heterobranchia</taxon>
        <taxon>Euthyneura</taxon>
        <taxon>Panpulmonata</taxon>
        <taxon>Sacoglossa</taxon>
        <taxon>Placobranchoidea</taxon>
        <taxon>Plakobranchidae</taxon>
        <taxon>Elysia</taxon>
    </lineage>
</organism>
<keyword evidence="2" id="KW-1185">Reference proteome</keyword>
<comment type="caution">
    <text evidence="1">The sequence shown here is derived from an EMBL/GenBank/DDBJ whole genome shotgun (WGS) entry which is preliminary data.</text>
</comment>
<accession>A0AAE0ZIU4</accession>
<reference evidence="1" key="1">
    <citation type="journal article" date="2023" name="G3 (Bethesda)">
        <title>A reference genome for the long-term kleptoplast-retaining sea slug Elysia crispata morphotype clarki.</title>
        <authorList>
            <person name="Eastman K.E."/>
            <person name="Pendleton A.L."/>
            <person name="Shaikh M.A."/>
            <person name="Suttiyut T."/>
            <person name="Ogas R."/>
            <person name="Tomko P."/>
            <person name="Gavelis G."/>
            <person name="Widhalm J.R."/>
            <person name="Wisecaver J.H."/>
        </authorList>
    </citation>
    <scope>NUCLEOTIDE SEQUENCE</scope>
    <source>
        <strain evidence="1">ECLA1</strain>
    </source>
</reference>
<evidence type="ECO:0000313" key="2">
    <source>
        <dbReference type="Proteomes" id="UP001283361"/>
    </source>
</evidence>